<feature type="domain" description="S-Me-THD-like C-terminal" evidence="2">
    <location>
        <begin position="167"/>
        <end position="361"/>
    </location>
</feature>
<reference evidence="3 4" key="1">
    <citation type="submission" date="2017-02" db="EMBL/GenBank/DDBJ databases">
        <authorList>
            <person name="Varghese N."/>
            <person name="Submissions S."/>
        </authorList>
    </citation>
    <scope>NUCLEOTIDE SEQUENCE [LARGE SCALE GENOMIC DNA]</scope>
    <source>
        <strain evidence="3 4">VKM Ac-1787</strain>
    </source>
</reference>
<dbReference type="Proteomes" id="UP000190827">
    <property type="component" value="Unassembled WGS sequence"/>
</dbReference>
<evidence type="ECO:0000313" key="4">
    <source>
        <dbReference type="Proteomes" id="UP000190827"/>
    </source>
</evidence>
<dbReference type="InterPro" id="IPR010318">
    <property type="entry name" value="S-Me-THD_N"/>
</dbReference>
<dbReference type="Gene3D" id="2.40.390.10">
    <property type="entry name" value="CV3147-like"/>
    <property type="match status" value="1"/>
</dbReference>
<evidence type="ECO:0008006" key="5">
    <source>
        <dbReference type="Google" id="ProtNLM"/>
    </source>
</evidence>
<protein>
    <recommendedName>
        <fullName evidence="5">DUF917 domain-containing protein</fullName>
    </recommendedName>
</protein>
<dbReference type="RefSeq" id="WP_079704525.1">
    <property type="nucleotide sequence ID" value="NZ_FUZO01000001.1"/>
</dbReference>
<evidence type="ECO:0000313" key="3">
    <source>
        <dbReference type="EMBL" id="SKC38973.1"/>
    </source>
</evidence>
<accession>A0ABY1LHB2</accession>
<proteinExistence type="predicted"/>
<dbReference type="SUPFAM" id="SSF160991">
    <property type="entry name" value="CV3147-like"/>
    <property type="match status" value="1"/>
</dbReference>
<comment type="caution">
    <text evidence="3">The sequence shown here is derived from an EMBL/GenBank/DDBJ whole genome shotgun (WGS) entry which is preliminary data.</text>
</comment>
<dbReference type="Gene3D" id="3.40.1610.10">
    <property type="entry name" value="CV3147-like domain"/>
    <property type="match status" value="1"/>
</dbReference>
<keyword evidence="4" id="KW-1185">Reference proteome</keyword>
<dbReference type="Pfam" id="PF20906">
    <property type="entry name" value="S-Me-THD_C"/>
    <property type="match status" value="1"/>
</dbReference>
<evidence type="ECO:0000259" key="1">
    <source>
        <dbReference type="Pfam" id="PF06032"/>
    </source>
</evidence>
<feature type="domain" description="S-Me-THD N-terminal" evidence="1">
    <location>
        <begin position="8"/>
        <end position="163"/>
    </location>
</feature>
<dbReference type="Pfam" id="PF06032">
    <property type="entry name" value="S-Me-THD_N"/>
    <property type="match status" value="1"/>
</dbReference>
<dbReference type="InterPro" id="IPR024071">
    <property type="entry name" value="S-Me-THD_C_sf"/>
</dbReference>
<sequence length="386" mass="40869">MSWTLTADDLPDLARGATLLGTGGGGDPYIGMMLVKQVLGDRSITILDPDDLADGLFVIPTAQMGAPTVMVEKIPAGFEPTLALRTLEEHLGRTADATMPIECGGINSMIPLIVAAETGLPVVDADGMGRAFPELSMETFAVYGVHGSPLAIAGERGERVIIDTGDDDRQMEWLARGIAIRLGGVAHIAEYAMSGADVRRTAVPRTISMALALGRAIRVAREEHRSPFAAIADTLSTTLYSHVRELFVGKVADVERRTTEGFAKGTAVIWSADPSSSERLEISFQNENLIARWNGEVVAIVPDLICIVDHETAEPITTEGLRYGQRVRVLGISTPALMRTPDALRAFGPTAFGLTEPFVPVEGEAAAAKAADAFALATEGVAGNHG</sequence>
<organism evidence="3 4">
    <name type="scientific">Plantibacter cousiniae</name>
    <name type="common">nom. nud.</name>
    <dbReference type="NCBI Taxonomy" id="199709"/>
    <lineage>
        <taxon>Bacteria</taxon>
        <taxon>Bacillati</taxon>
        <taxon>Actinomycetota</taxon>
        <taxon>Actinomycetes</taxon>
        <taxon>Micrococcales</taxon>
        <taxon>Microbacteriaceae</taxon>
        <taxon>Plantibacter</taxon>
    </lineage>
</organism>
<dbReference type="EMBL" id="FUZO01000001">
    <property type="protein sequence ID" value="SKC38973.1"/>
    <property type="molecule type" value="Genomic_DNA"/>
</dbReference>
<gene>
    <name evidence="3" type="ORF">SAMN06295973_0452</name>
</gene>
<evidence type="ECO:0000259" key="2">
    <source>
        <dbReference type="Pfam" id="PF20906"/>
    </source>
</evidence>
<dbReference type="InterPro" id="IPR048350">
    <property type="entry name" value="S-Me-THD-like_C"/>
</dbReference>
<dbReference type="InterPro" id="IPR027479">
    <property type="entry name" value="S-Me-THD_N_sf"/>
</dbReference>
<name>A0ABY1LHB2_9MICO</name>